<dbReference type="AlphaFoldDB" id="A0A1E7FZT6"/>
<gene>
    <name evidence="6" type="primary">DHQS3</name>
    <name evidence="6" type="ORF">FRACYDRAFT_233840</name>
</gene>
<dbReference type="OrthoDB" id="3275at2759"/>
<name>A0A1E7FZT6_9STRA</name>
<feature type="compositionally biased region" description="Low complexity" evidence="3">
    <location>
        <begin position="302"/>
        <end position="314"/>
    </location>
</feature>
<dbReference type="InterPro" id="IPR056179">
    <property type="entry name" value="DHQS_C"/>
</dbReference>
<reference evidence="6 7" key="1">
    <citation type="submission" date="2016-09" db="EMBL/GenBank/DDBJ databases">
        <title>Extensive genetic diversity and differential bi-allelic expression allows diatom success in the polar Southern Ocean.</title>
        <authorList>
            <consortium name="DOE Joint Genome Institute"/>
            <person name="Mock T."/>
            <person name="Otillar R.P."/>
            <person name="Strauss J."/>
            <person name="Dupont C."/>
            <person name="Frickenhaus S."/>
            <person name="Maumus F."/>
            <person name="Mcmullan M."/>
            <person name="Sanges R."/>
            <person name="Schmutz J."/>
            <person name="Toseland A."/>
            <person name="Valas R."/>
            <person name="Veluchamy A."/>
            <person name="Ward B.J."/>
            <person name="Allen A."/>
            <person name="Barry K."/>
            <person name="Falciatore A."/>
            <person name="Ferrante M."/>
            <person name="Fortunato A.E."/>
            <person name="Gloeckner G."/>
            <person name="Gruber A."/>
            <person name="Hipkin R."/>
            <person name="Janech M."/>
            <person name="Kroth P."/>
            <person name="Leese F."/>
            <person name="Lindquist E."/>
            <person name="Lyon B.R."/>
            <person name="Martin J."/>
            <person name="Mayer C."/>
            <person name="Parker M."/>
            <person name="Quesneville H."/>
            <person name="Raymond J."/>
            <person name="Uhlig C."/>
            <person name="Valentin K.U."/>
            <person name="Worden A.Z."/>
            <person name="Armbrust E.V."/>
            <person name="Bowler C."/>
            <person name="Green B."/>
            <person name="Moulton V."/>
            <person name="Van Oosterhout C."/>
            <person name="Grigoriev I."/>
        </authorList>
    </citation>
    <scope>NUCLEOTIDE SEQUENCE [LARGE SCALE GENOMIC DNA]</scope>
    <source>
        <strain evidence="6 7">CCMP1102</strain>
    </source>
</reference>
<keyword evidence="1" id="KW-0028">Amino-acid biosynthesis</keyword>
<feature type="region of interest" description="Disordered" evidence="3">
    <location>
        <begin position="292"/>
        <end position="314"/>
    </location>
</feature>
<protein>
    <submittedName>
        <fullName evidence="6">3-dehydroquinate synthase</fullName>
    </submittedName>
</protein>
<dbReference type="PANTHER" id="PTHR33563:SF1">
    <property type="entry name" value="3-DEHYDROQUINATE SYNTHASE"/>
    <property type="match status" value="1"/>
</dbReference>
<evidence type="ECO:0000256" key="3">
    <source>
        <dbReference type="SAM" id="MobiDB-lite"/>
    </source>
</evidence>
<dbReference type="InParanoid" id="A0A1E7FZT6"/>
<dbReference type="Pfam" id="PF26558">
    <property type="entry name" value="DHQS_2nd"/>
    <property type="match status" value="1"/>
</dbReference>
<dbReference type="InterPro" id="IPR002812">
    <property type="entry name" value="DHQS"/>
</dbReference>
<evidence type="ECO:0000256" key="2">
    <source>
        <dbReference type="ARBA" id="ARBA00023141"/>
    </source>
</evidence>
<dbReference type="GO" id="GO:0003856">
    <property type="term" value="F:3-dehydroquinate synthase activity"/>
    <property type="evidence" value="ECO:0007669"/>
    <property type="project" value="InterPro"/>
</dbReference>
<feature type="region of interest" description="Disordered" evidence="3">
    <location>
        <begin position="347"/>
        <end position="379"/>
    </location>
</feature>
<sequence length="411" mass="45124">MRETVFIIVDNALAAIGSVEWVLVDIEIDNDSDSDTGEEEAVWQMIPAENLIAAAQYTGTKIAFCVSRSQDVIGLSNALELGVDALCIKQGLSSYDDPDLWKSVFQARIERNNAIEKDLVDGKSSSADDGNSINKYKPQITIGSCWRRDTTSSLSSSSSSSIIADRICIDFVQTLKEEEGCWIGSSSKIMALILSENSPSEYVPTRPFRVNAGPVHSYILMGDEKETIKYLCELMAADSVSVYNTVTKTSRSIIIGRIKQEIRPCIIVELEQTTPKEVAMISSEIYTINGNDDDYSGEIDRSSSSSKRQQLLPSSSGQIFLQQAETVRLGQKDGNYIRATDLKVLQSSSSQSQSQQQQVAVNNSKSDRHTKTACSANNINNNSQAQVPLLLRVMTTGTHIGKIYTGTVQER</sequence>
<feature type="domain" description="3-dehydroquinate synthase C-terminal" evidence="5">
    <location>
        <begin position="163"/>
        <end position="289"/>
    </location>
</feature>
<feature type="compositionally biased region" description="Low complexity" evidence="3">
    <location>
        <begin position="347"/>
        <end position="358"/>
    </location>
</feature>
<dbReference type="GO" id="GO:0009073">
    <property type="term" value="P:aromatic amino acid family biosynthetic process"/>
    <property type="evidence" value="ECO:0007669"/>
    <property type="project" value="UniProtKB-KW"/>
</dbReference>
<dbReference type="PANTHER" id="PTHR33563">
    <property type="match status" value="1"/>
</dbReference>
<dbReference type="EMBL" id="KV784353">
    <property type="protein sequence ID" value="OEU23668.1"/>
    <property type="molecule type" value="Genomic_DNA"/>
</dbReference>
<dbReference type="GO" id="GO:0008652">
    <property type="term" value="P:amino acid biosynthetic process"/>
    <property type="evidence" value="ECO:0007669"/>
    <property type="project" value="UniProtKB-KW"/>
</dbReference>
<organism evidence="6 7">
    <name type="scientific">Fragilariopsis cylindrus CCMP1102</name>
    <dbReference type="NCBI Taxonomy" id="635003"/>
    <lineage>
        <taxon>Eukaryota</taxon>
        <taxon>Sar</taxon>
        <taxon>Stramenopiles</taxon>
        <taxon>Ochrophyta</taxon>
        <taxon>Bacillariophyta</taxon>
        <taxon>Bacillariophyceae</taxon>
        <taxon>Bacillariophycidae</taxon>
        <taxon>Bacillariales</taxon>
        <taxon>Bacillariaceae</taxon>
        <taxon>Fragilariopsis</taxon>
    </lineage>
</organism>
<dbReference type="GO" id="GO:0016491">
    <property type="term" value="F:oxidoreductase activity"/>
    <property type="evidence" value="ECO:0007669"/>
    <property type="project" value="InterPro"/>
</dbReference>
<dbReference type="Proteomes" id="UP000095751">
    <property type="component" value="Unassembled WGS sequence"/>
</dbReference>
<dbReference type="Pfam" id="PF01959">
    <property type="entry name" value="DHQS"/>
    <property type="match status" value="1"/>
</dbReference>
<feature type="domain" description="3-dehydroquinate synthase N-terminal" evidence="4">
    <location>
        <begin position="43"/>
        <end position="89"/>
    </location>
</feature>
<evidence type="ECO:0000313" key="7">
    <source>
        <dbReference type="Proteomes" id="UP000095751"/>
    </source>
</evidence>
<keyword evidence="7" id="KW-1185">Reference proteome</keyword>
<dbReference type="InterPro" id="IPR030960">
    <property type="entry name" value="DHQS/DOIS_N"/>
</dbReference>
<evidence type="ECO:0000313" key="6">
    <source>
        <dbReference type="EMBL" id="OEU23668.1"/>
    </source>
</evidence>
<evidence type="ECO:0000259" key="5">
    <source>
        <dbReference type="Pfam" id="PF26558"/>
    </source>
</evidence>
<proteinExistence type="predicted"/>
<accession>A0A1E7FZT6</accession>
<keyword evidence="2" id="KW-0057">Aromatic amino acid biosynthesis</keyword>
<evidence type="ECO:0000259" key="4">
    <source>
        <dbReference type="Pfam" id="PF01959"/>
    </source>
</evidence>
<dbReference type="KEGG" id="fcy:FRACYDRAFT_233840"/>
<evidence type="ECO:0000256" key="1">
    <source>
        <dbReference type="ARBA" id="ARBA00022605"/>
    </source>
</evidence>